<dbReference type="EMBL" id="JAZHXI010000013">
    <property type="protein sequence ID" value="KAL2065021.1"/>
    <property type="molecule type" value="Genomic_DNA"/>
</dbReference>
<evidence type="ECO:0000313" key="1">
    <source>
        <dbReference type="EMBL" id="KAL2065021.1"/>
    </source>
</evidence>
<protein>
    <submittedName>
        <fullName evidence="1">Uncharacterized protein</fullName>
    </submittedName>
</protein>
<reference evidence="1 2" key="1">
    <citation type="journal article" date="2024" name="Commun. Biol.">
        <title>Comparative genomic analysis of thermophilic fungi reveals convergent evolutionary adaptations and gene losses.</title>
        <authorList>
            <person name="Steindorff A.S."/>
            <person name="Aguilar-Pontes M.V."/>
            <person name="Robinson A.J."/>
            <person name="Andreopoulos B."/>
            <person name="LaButti K."/>
            <person name="Kuo A."/>
            <person name="Mondo S."/>
            <person name="Riley R."/>
            <person name="Otillar R."/>
            <person name="Haridas S."/>
            <person name="Lipzen A."/>
            <person name="Grimwood J."/>
            <person name="Schmutz J."/>
            <person name="Clum A."/>
            <person name="Reid I.D."/>
            <person name="Moisan M.C."/>
            <person name="Butler G."/>
            <person name="Nguyen T.T.M."/>
            <person name="Dewar K."/>
            <person name="Conant G."/>
            <person name="Drula E."/>
            <person name="Henrissat B."/>
            <person name="Hansel C."/>
            <person name="Singer S."/>
            <person name="Hutchinson M.I."/>
            <person name="de Vries R.P."/>
            <person name="Natvig D.O."/>
            <person name="Powell A.J."/>
            <person name="Tsang A."/>
            <person name="Grigoriev I.V."/>
        </authorList>
    </citation>
    <scope>NUCLEOTIDE SEQUENCE [LARGE SCALE GENOMIC DNA]</scope>
    <source>
        <strain evidence="1 2">CBS 494.80</strain>
    </source>
</reference>
<accession>A0ABR4C519</accession>
<sequence>MPPVVPRVVSFGEGRDVKVVGSHIGLYGMLYRGEGRDCKLFLKDFYRRSWRMARRDFEGCTQVRLEIYRHGIAEIAVRLVGLPVV</sequence>
<name>A0ABR4C519_9HELO</name>
<comment type="caution">
    <text evidence="1">The sequence shown here is derived from an EMBL/GenBank/DDBJ whole genome shotgun (WGS) entry which is preliminary data.</text>
</comment>
<dbReference type="Proteomes" id="UP001595075">
    <property type="component" value="Unassembled WGS sequence"/>
</dbReference>
<organism evidence="1 2">
    <name type="scientific">Oculimacula yallundae</name>
    <dbReference type="NCBI Taxonomy" id="86028"/>
    <lineage>
        <taxon>Eukaryota</taxon>
        <taxon>Fungi</taxon>
        <taxon>Dikarya</taxon>
        <taxon>Ascomycota</taxon>
        <taxon>Pezizomycotina</taxon>
        <taxon>Leotiomycetes</taxon>
        <taxon>Helotiales</taxon>
        <taxon>Ploettnerulaceae</taxon>
        <taxon>Oculimacula</taxon>
    </lineage>
</organism>
<gene>
    <name evidence="1" type="ORF">VTL71DRAFT_4161</name>
</gene>
<proteinExistence type="predicted"/>
<evidence type="ECO:0000313" key="2">
    <source>
        <dbReference type="Proteomes" id="UP001595075"/>
    </source>
</evidence>
<keyword evidence="2" id="KW-1185">Reference proteome</keyword>